<keyword evidence="2" id="KW-0812">Transmembrane</keyword>
<accession>A0AAE1BAT6</accession>
<dbReference type="AlphaFoldDB" id="A0AAE1BAT6"/>
<feature type="transmembrane region" description="Helical" evidence="2">
    <location>
        <begin position="316"/>
        <end position="333"/>
    </location>
</feature>
<protein>
    <submittedName>
        <fullName evidence="3">Uncharacterized protein</fullName>
    </submittedName>
</protein>
<feature type="region of interest" description="Disordered" evidence="1">
    <location>
        <begin position="1"/>
        <end position="48"/>
    </location>
</feature>
<comment type="caution">
    <text evidence="3">The sequence shown here is derived from an EMBL/GenBank/DDBJ whole genome shotgun (WGS) entry which is preliminary data.</text>
</comment>
<dbReference type="Proteomes" id="UP001283361">
    <property type="component" value="Unassembled WGS sequence"/>
</dbReference>
<feature type="transmembrane region" description="Helical" evidence="2">
    <location>
        <begin position="487"/>
        <end position="506"/>
    </location>
</feature>
<keyword evidence="4" id="KW-1185">Reference proteome</keyword>
<feature type="transmembrane region" description="Helical" evidence="2">
    <location>
        <begin position="272"/>
        <end position="296"/>
    </location>
</feature>
<feature type="compositionally biased region" description="Polar residues" evidence="1">
    <location>
        <begin position="379"/>
        <end position="393"/>
    </location>
</feature>
<evidence type="ECO:0000256" key="2">
    <source>
        <dbReference type="SAM" id="Phobius"/>
    </source>
</evidence>
<sequence length="595" mass="66093">MFVRTVSPTMERISPSEPAATTTATAAMDGSQAPNGAEALAEERHPSTPRPCDFSVCQLYSVIRYPVIVMNMCGVYVPSYCICQHTQKRGQTVSTSSNDINERSPQNGNHGEEGVEINGCPSKANTLVFAEASRLTDTRKKEETEVVTAGGRTSPRLRNSTINMESCGNQRSCKNSDRRWWGLAKRAGCVSMFACHSINSFRYAFILREASRETSQLVFSMAMFLILSTYFYLMAFNSFACRSHFTSFITSAREFEVNFSGFKTNFRRLFRIHGVVFIIGFINQSLNATIFMYGVLHSFGGVSPQMWPFKDLEGGWLVLLALVVGFSVFSAGANQYGTNIFRAVITGVVEDEFKGLKKELETILSHASRSVKQDAFHTPQHTETPSNDTTPTSALLAEPEITLKPHSSTLYPSLAPCSSGSQRYKTAEVEFDRFLDRFRAVSGLLEKGYHLTKHTMAAAYIFGVPTLCVLVYGLVSSSVTRDQWVVLSLNVIVAGAVLAHTTWTLARLGTTAESVCDVVYDADWSRFSHTFLQKMVLFTTMFSKKRFGINVYGLFRIEWSTLLVLGSSLLVYSIIIIQFHLGNPTAICHFGNFTS</sequence>
<proteinExistence type="predicted"/>
<keyword evidence="2" id="KW-1133">Transmembrane helix</keyword>
<evidence type="ECO:0000313" key="3">
    <source>
        <dbReference type="EMBL" id="KAK3802700.1"/>
    </source>
</evidence>
<name>A0AAE1BAT6_9GAST</name>
<feature type="region of interest" description="Disordered" evidence="1">
    <location>
        <begin position="92"/>
        <end position="111"/>
    </location>
</feature>
<reference evidence="3" key="1">
    <citation type="journal article" date="2023" name="G3 (Bethesda)">
        <title>A reference genome for the long-term kleptoplast-retaining sea slug Elysia crispata morphotype clarki.</title>
        <authorList>
            <person name="Eastman K.E."/>
            <person name="Pendleton A.L."/>
            <person name="Shaikh M.A."/>
            <person name="Suttiyut T."/>
            <person name="Ogas R."/>
            <person name="Tomko P."/>
            <person name="Gavelis G."/>
            <person name="Widhalm J.R."/>
            <person name="Wisecaver J.H."/>
        </authorList>
    </citation>
    <scope>NUCLEOTIDE SEQUENCE</scope>
    <source>
        <strain evidence="3">ECLA1</strain>
    </source>
</reference>
<organism evidence="3 4">
    <name type="scientific">Elysia crispata</name>
    <name type="common">lettuce slug</name>
    <dbReference type="NCBI Taxonomy" id="231223"/>
    <lineage>
        <taxon>Eukaryota</taxon>
        <taxon>Metazoa</taxon>
        <taxon>Spiralia</taxon>
        <taxon>Lophotrochozoa</taxon>
        <taxon>Mollusca</taxon>
        <taxon>Gastropoda</taxon>
        <taxon>Heterobranchia</taxon>
        <taxon>Euthyneura</taxon>
        <taxon>Panpulmonata</taxon>
        <taxon>Sacoglossa</taxon>
        <taxon>Placobranchoidea</taxon>
        <taxon>Plakobranchidae</taxon>
        <taxon>Elysia</taxon>
    </lineage>
</organism>
<keyword evidence="2" id="KW-0472">Membrane</keyword>
<feature type="transmembrane region" description="Helical" evidence="2">
    <location>
        <begin position="562"/>
        <end position="581"/>
    </location>
</feature>
<feature type="compositionally biased region" description="Polar residues" evidence="1">
    <location>
        <begin position="92"/>
        <end position="109"/>
    </location>
</feature>
<evidence type="ECO:0000313" key="4">
    <source>
        <dbReference type="Proteomes" id="UP001283361"/>
    </source>
</evidence>
<feature type="transmembrane region" description="Helical" evidence="2">
    <location>
        <begin position="457"/>
        <end position="475"/>
    </location>
</feature>
<dbReference type="EMBL" id="JAWDGP010000218">
    <property type="protein sequence ID" value="KAK3802700.1"/>
    <property type="molecule type" value="Genomic_DNA"/>
</dbReference>
<feature type="transmembrane region" description="Helical" evidence="2">
    <location>
        <begin position="217"/>
        <end position="236"/>
    </location>
</feature>
<evidence type="ECO:0000256" key="1">
    <source>
        <dbReference type="SAM" id="MobiDB-lite"/>
    </source>
</evidence>
<gene>
    <name evidence="3" type="ORF">RRG08_001963</name>
</gene>
<feature type="region of interest" description="Disordered" evidence="1">
    <location>
        <begin position="371"/>
        <end position="393"/>
    </location>
</feature>